<evidence type="ECO:0000313" key="6">
    <source>
        <dbReference type="Proteomes" id="UP000549250"/>
    </source>
</evidence>
<dbReference type="PANTHER" id="PTHR33375:SF1">
    <property type="entry name" value="CHROMOSOME-PARTITIONING PROTEIN PARB-RELATED"/>
    <property type="match status" value="1"/>
</dbReference>
<dbReference type="GO" id="GO:0005694">
    <property type="term" value="C:chromosome"/>
    <property type="evidence" value="ECO:0007669"/>
    <property type="project" value="TreeGrafter"/>
</dbReference>
<evidence type="ECO:0000259" key="4">
    <source>
        <dbReference type="SMART" id="SM00470"/>
    </source>
</evidence>
<dbReference type="InterPro" id="IPR036086">
    <property type="entry name" value="ParB/Sulfiredoxin_sf"/>
</dbReference>
<dbReference type="InterPro" id="IPR050336">
    <property type="entry name" value="Chromosome_partition/occlusion"/>
</dbReference>
<evidence type="ECO:0000256" key="2">
    <source>
        <dbReference type="ARBA" id="ARBA00022829"/>
    </source>
</evidence>
<dbReference type="AlphaFoldDB" id="A0A839T713"/>
<dbReference type="Gene3D" id="1.10.10.2830">
    <property type="match status" value="1"/>
</dbReference>
<dbReference type="Pfam" id="PF17762">
    <property type="entry name" value="HTH_ParB"/>
    <property type="match status" value="1"/>
</dbReference>
<dbReference type="InterPro" id="IPR003115">
    <property type="entry name" value="ParB_N"/>
</dbReference>
<dbReference type="RefSeq" id="WP_183168129.1">
    <property type="nucleotide sequence ID" value="NZ_JACHXI010000031.1"/>
</dbReference>
<comment type="caution">
    <text evidence="5">The sequence shown here is derived from an EMBL/GenBank/DDBJ whole genome shotgun (WGS) entry which is preliminary data.</text>
</comment>
<reference evidence="5 6" key="1">
    <citation type="submission" date="2020-08" db="EMBL/GenBank/DDBJ databases">
        <title>Genomic Encyclopedia of Type Strains, Phase III (KMG-III): the genomes of soil and plant-associated and newly described type strains.</title>
        <authorList>
            <person name="Whitman W."/>
        </authorList>
    </citation>
    <scope>NUCLEOTIDE SEQUENCE [LARGE SCALE GENOMIC DNA]</scope>
    <source>
        <strain evidence="5 6">CECT 4462</strain>
    </source>
</reference>
<dbReference type="Proteomes" id="UP000549250">
    <property type="component" value="Unassembled WGS sequence"/>
</dbReference>
<name>A0A839T713_AZOMA</name>
<feature type="region of interest" description="Disordered" evidence="3">
    <location>
        <begin position="293"/>
        <end position="317"/>
    </location>
</feature>
<proteinExistence type="inferred from homology"/>
<dbReference type="SUPFAM" id="SSF110849">
    <property type="entry name" value="ParB/Sulfiredoxin"/>
    <property type="match status" value="1"/>
</dbReference>
<dbReference type="NCBIfam" id="TIGR00180">
    <property type="entry name" value="parB_part"/>
    <property type="match status" value="1"/>
</dbReference>
<evidence type="ECO:0000256" key="3">
    <source>
        <dbReference type="SAM" id="MobiDB-lite"/>
    </source>
</evidence>
<dbReference type="Pfam" id="PF02195">
    <property type="entry name" value="ParB_N"/>
    <property type="match status" value="1"/>
</dbReference>
<dbReference type="PANTHER" id="PTHR33375">
    <property type="entry name" value="CHROMOSOME-PARTITIONING PROTEIN PARB-RELATED"/>
    <property type="match status" value="1"/>
</dbReference>
<protein>
    <submittedName>
        <fullName evidence="5">ParB family chromosome partitioning protein</fullName>
    </submittedName>
</protein>
<dbReference type="SMART" id="SM00470">
    <property type="entry name" value="ParB"/>
    <property type="match status" value="1"/>
</dbReference>
<keyword evidence="6" id="KW-1185">Reference proteome</keyword>
<dbReference type="EMBL" id="JACHXI010000031">
    <property type="protein sequence ID" value="MBB3105271.1"/>
    <property type="molecule type" value="Genomic_DNA"/>
</dbReference>
<dbReference type="SUPFAM" id="SSF109709">
    <property type="entry name" value="KorB DNA-binding domain-like"/>
    <property type="match status" value="1"/>
</dbReference>
<comment type="similarity">
    <text evidence="1">Belongs to the ParB family.</text>
</comment>
<keyword evidence="2" id="KW-0159">Chromosome partition</keyword>
<dbReference type="InterPro" id="IPR004437">
    <property type="entry name" value="ParB/RepB/Spo0J"/>
</dbReference>
<accession>A0A839T713</accession>
<sequence>MAMKQSSPLGTGSLGGVAYTDEDNQEITRPKHVHGIPVPEEVSKANLSTSSADMLRAAGLLKKPDKQAHGVNRIQAEQPKFNPLESPDEINKVLALDVDKVDPSPFQPRKKFDEQALQELAFAIASNHGLNNPVVVRPRPNGRYELIAGERRLRAIRGILGQATIDAIVRDVDDAEAAILVAMDNNDEPLSDYENGQAYKRLIEDKLVESQAALARRMGVSPATISRCLAYLELPRPVLDMLNLNPDLVGTNIVRRFVALAKEGREDLVIEAVQQIADGKVIQDEAASWAESRAAEDAAKQAGKKSKPAPSKPVHEPLVFDGKSYGRSLLKGKRVEMLFEDADKAAEIYEAIKQFLMQRSAAKLAEAVDKEA</sequence>
<gene>
    <name evidence="5" type="ORF">FHR87_003707</name>
</gene>
<dbReference type="InterPro" id="IPR041468">
    <property type="entry name" value="HTH_ParB/Spo0J"/>
</dbReference>
<organism evidence="5 6">
    <name type="scientific">Azomonas macrocytogenes</name>
    <name type="common">Azotobacter macrocytogenes</name>
    <dbReference type="NCBI Taxonomy" id="69962"/>
    <lineage>
        <taxon>Bacteria</taxon>
        <taxon>Pseudomonadati</taxon>
        <taxon>Pseudomonadota</taxon>
        <taxon>Gammaproteobacteria</taxon>
        <taxon>Pseudomonadales</taxon>
        <taxon>Pseudomonadaceae</taxon>
        <taxon>Azomonas</taxon>
    </lineage>
</organism>
<feature type="domain" description="ParB-like N-terminal" evidence="4">
    <location>
        <begin position="94"/>
        <end position="187"/>
    </location>
</feature>
<dbReference type="Gene3D" id="3.90.1530.10">
    <property type="entry name" value="Conserved hypothetical protein from pyrococcus furiosus pfu- 392566-001, ParB domain"/>
    <property type="match status" value="1"/>
</dbReference>
<evidence type="ECO:0000313" key="5">
    <source>
        <dbReference type="EMBL" id="MBB3105271.1"/>
    </source>
</evidence>
<dbReference type="GO" id="GO:0003677">
    <property type="term" value="F:DNA binding"/>
    <property type="evidence" value="ECO:0007669"/>
    <property type="project" value="InterPro"/>
</dbReference>
<dbReference type="GO" id="GO:0007059">
    <property type="term" value="P:chromosome segregation"/>
    <property type="evidence" value="ECO:0007669"/>
    <property type="project" value="UniProtKB-KW"/>
</dbReference>
<evidence type="ECO:0000256" key="1">
    <source>
        <dbReference type="ARBA" id="ARBA00006295"/>
    </source>
</evidence>